<dbReference type="AlphaFoldDB" id="A0A502KYW3"/>
<name>A0A502KYW3_9GAMM</name>
<dbReference type="PROSITE" id="PS50045">
    <property type="entry name" value="SIGMA54_INTERACT_4"/>
    <property type="match status" value="1"/>
</dbReference>
<dbReference type="Pfam" id="PF02954">
    <property type="entry name" value="HTH_8"/>
    <property type="match status" value="1"/>
</dbReference>
<feature type="domain" description="Sigma-54 factor interaction" evidence="7">
    <location>
        <begin position="154"/>
        <end position="383"/>
    </location>
</feature>
<evidence type="ECO:0000256" key="5">
    <source>
        <dbReference type="PROSITE-ProRule" id="PRU00169"/>
    </source>
</evidence>
<dbReference type="Pfam" id="PF25601">
    <property type="entry name" value="AAA_lid_14"/>
    <property type="match status" value="1"/>
</dbReference>
<keyword evidence="6" id="KW-0175">Coiled coil</keyword>
<keyword evidence="5" id="KW-0597">Phosphoprotein</keyword>
<dbReference type="GO" id="GO:0006355">
    <property type="term" value="P:regulation of DNA-templated transcription"/>
    <property type="evidence" value="ECO:0007669"/>
    <property type="project" value="InterPro"/>
</dbReference>
<dbReference type="InterPro" id="IPR025944">
    <property type="entry name" value="Sigma_54_int_dom_CS"/>
</dbReference>
<dbReference type="InterPro" id="IPR002078">
    <property type="entry name" value="Sigma_54_int"/>
</dbReference>
<dbReference type="PANTHER" id="PTHR32071:SF57">
    <property type="entry name" value="C4-DICARBOXYLATE TRANSPORT TRANSCRIPTIONAL REGULATORY PROTEIN DCTD"/>
    <property type="match status" value="1"/>
</dbReference>
<evidence type="ECO:0000256" key="6">
    <source>
        <dbReference type="SAM" id="Coils"/>
    </source>
</evidence>
<keyword evidence="4" id="KW-0804">Transcription</keyword>
<dbReference type="GO" id="GO:0043565">
    <property type="term" value="F:sequence-specific DNA binding"/>
    <property type="evidence" value="ECO:0007669"/>
    <property type="project" value="InterPro"/>
</dbReference>
<dbReference type="PROSITE" id="PS00688">
    <property type="entry name" value="SIGMA54_INTERACT_3"/>
    <property type="match status" value="1"/>
</dbReference>
<keyword evidence="3" id="KW-0805">Transcription regulation</keyword>
<feature type="modified residue" description="4-aspartylphosphate" evidence="5">
    <location>
        <position position="54"/>
    </location>
</feature>
<dbReference type="PROSITE" id="PS50110">
    <property type="entry name" value="RESPONSE_REGULATORY"/>
    <property type="match status" value="1"/>
</dbReference>
<evidence type="ECO:0000256" key="3">
    <source>
        <dbReference type="ARBA" id="ARBA00023015"/>
    </source>
</evidence>
<dbReference type="SUPFAM" id="SSF52540">
    <property type="entry name" value="P-loop containing nucleoside triphosphate hydrolases"/>
    <property type="match status" value="1"/>
</dbReference>
<dbReference type="Gene3D" id="1.10.8.60">
    <property type="match status" value="1"/>
</dbReference>
<evidence type="ECO:0000256" key="1">
    <source>
        <dbReference type="ARBA" id="ARBA00022741"/>
    </source>
</evidence>
<dbReference type="InterPro" id="IPR011006">
    <property type="entry name" value="CheY-like_superfamily"/>
</dbReference>
<dbReference type="InterPro" id="IPR003593">
    <property type="entry name" value="AAA+_ATPase"/>
</dbReference>
<dbReference type="Proteomes" id="UP000315303">
    <property type="component" value="Unassembled WGS sequence"/>
</dbReference>
<evidence type="ECO:0000256" key="2">
    <source>
        <dbReference type="ARBA" id="ARBA00022840"/>
    </source>
</evidence>
<evidence type="ECO:0000313" key="9">
    <source>
        <dbReference type="EMBL" id="TPH15181.1"/>
    </source>
</evidence>
<dbReference type="Gene3D" id="1.10.10.60">
    <property type="entry name" value="Homeodomain-like"/>
    <property type="match status" value="1"/>
</dbReference>
<dbReference type="Pfam" id="PF00072">
    <property type="entry name" value="Response_reg"/>
    <property type="match status" value="1"/>
</dbReference>
<dbReference type="GO" id="GO:0005524">
    <property type="term" value="F:ATP binding"/>
    <property type="evidence" value="ECO:0007669"/>
    <property type="project" value="UniProtKB-KW"/>
</dbReference>
<evidence type="ECO:0000256" key="4">
    <source>
        <dbReference type="ARBA" id="ARBA00023163"/>
    </source>
</evidence>
<dbReference type="OrthoDB" id="9804019at2"/>
<dbReference type="GO" id="GO:0000160">
    <property type="term" value="P:phosphorelay signal transduction system"/>
    <property type="evidence" value="ECO:0007669"/>
    <property type="project" value="InterPro"/>
</dbReference>
<feature type="coiled-coil region" evidence="6">
    <location>
        <begin position="119"/>
        <end position="146"/>
    </location>
</feature>
<dbReference type="SUPFAM" id="SSF46689">
    <property type="entry name" value="Homeodomain-like"/>
    <property type="match status" value="1"/>
</dbReference>
<keyword evidence="2" id="KW-0067">ATP-binding</keyword>
<comment type="caution">
    <text evidence="9">The sequence shown here is derived from an EMBL/GenBank/DDBJ whole genome shotgun (WGS) entry which is preliminary data.</text>
</comment>
<accession>A0A502KYW3</accession>
<dbReference type="InterPro" id="IPR009057">
    <property type="entry name" value="Homeodomain-like_sf"/>
</dbReference>
<keyword evidence="10" id="KW-1185">Reference proteome</keyword>
<dbReference type="Gene3D" id="3.40.50.2300">
    <property type="match status" value="1"/>
</dbReference>
<dbReference type="SUPFAM" id="SSF52172">
    <property type="entry name" value="CheY-like"/>
    <property type="match status" value="1"/>
</dbReference>
<feature type="domain" description="Response regulatory" evidence="8">
    <location>
        <begin position="5"/>
        <end position="124"/>
    </location>
</feature>
<dbReference type="InterPro" id="IPR058031">
    <property type="entry name" value="AAA_lid_NorR"/>
</dbReference>
<dbReference type="PANTHER" id="PTHR32071">
    <property type="entry name" value="TRANSCRIPTIONAL REGULATORY PROTEIN"/>
    <property type="match status" value="1"/>
</dbReference>
<dbReference type="RefSeq" id="WP_140603336.1">
    <property type="nucleotide sequence ID" value="NZ_SAWY01000020.1"/>
</dbReference>
<dbReference type="SMART" id="SM00382">
    <property type="entry name" value="AAA"/>
    <property type="match status" value="1"/>
</dbReference>
<protein>
    <submittedName>
        <fullName evidence="9">Sigma-54-dependent Fis family transcriptional regulator</fullName>
    </submittedName>
</protein>
<dbReference type="InterPro" id="IPR002197">
    <property type="entry name" value="HTH_Fis"/>
</dbReference>
<dbReference type="SMART" id="SM00448">
    <property type="entry name" value="REC"/>
    <property type="match status" value="1"/>
</dbReference>
<dbReference type="PRINTS" id="PR01590">
    <property type="entry name" value="HTHFIS"/>
</dbReference>
<sequence length="466" mass="52173">MKNRKILIADDDLNIIASLKYMLSEENFDILAMTTPEAVLENLKRESFDLVLLDMNFQQDTTSGVEGLKLVEAIQQVDDQLPIIVMTGWATIDIAVDAMRAGAKDFIQKPWNNERLITAINTQIKIAKIDKKLQRLSQENKLLSAQSFPQESGIIAQSPVMKTLLSSLNELAKSDMSILLTGDNGTGKSMLASYVHQHSSRANNSFVPVNMGAIPESLFESEMFGHLKGAFTDAKENRIGRFEMAEQGTLFLDELANIPMAQQAKLLRVLEEQKFEVVGSSKSQHADVRIISATNSDLPKAITEQQFRQDLFYRLNTIQLRVPSLKERVEDIAPLAEHFLQLYSVKYNISAPQLSIEAINKLQQYPWPGNIRELSHLMEKILFTCKKATITGRDLLLDEGLGAQSSSGKLINAATIDDASLSMEDIEKFSLINRLKHYRGNATETAKSLGLSRSAFYRRLSKYGLD</sequence>
<dbReference type="InterPro" id="IPR001789">
    <property type="entry name" value="Sig_transdc_resp-reg_receiver"/>
</dbReference>
<dbReference type="Gene3D" id="3.40.50.300">
    <property type="entry name" value="P-loop containing nucleotide triphosphate hydrolases"/>
    <property type="match status" value="1"/>
</dbReference>
<evidence type="ECO:0000313" key="10">
    <source>
        <dbReference type="Proteomes" id="UP000315303"/>
    </source>
</evidence>
<dbReference type="CDD" id="cd00009">
    <property type="entry name" value="AAA"/>
    <property type="match status" value="1"/>
</dbReference>
<gene>
    <name evidence="9" type="ORF">EPA86_10215</name>
</gene>
<keyword evidence="1" id="KW-0547">Nucleotide-binding</keyword>
<evidence type="ECO:0000259" key="8">
    <source>
        <dbReference type="PROSITE" id="PS50110"/>
    </source>
</evidence>
<organism evidence="9 10">
    <name type="scientific">Litorilituus lipolyticus</name>
    <dbReference type="NCBI Taxonomy" id="2491017"/>
    <lineage>
        <taxon>Bacteria</taxon>
        <taxon>Pseudomonadati</taxon>
        <taxon>Pseudomonadota</taxon>
        <taxon>Gammaproteobacteria</taxon>
        <taxon>Alteromonadales</taxon>
        <taxon>Colwelliaceae</taxon>
        <taxon>Litorilituus</taxon>
    </lineage>
</organism>
<proteinExistence type="predicted"/>
<dbReference type="EMBL" id="SAWY01000020">
    <property type="protein sequence ID" value="TPH15181.1"/>
    <property type="molecule type" value="Genomic_DNA"/>
</dbReference>
<dbReference type="FunFam" id="3.40.50.300:FF:000006">
    <property type="entry name" value="DNA-binding transcriptional regulator NtrC"/>
    <property type="match status" value="1"/>
</dbReference>
<evidence type="ECO:0000259" key="7">
    <source>
        <dbReference type="PROSITE" id="PS50045"/>
    </source>
</evidence>
<dbReference type="InterPro" id="IPR027417">
    <property type="entry name" value="P-loop_NTPase"/>
</dbReference>
<dbReference type="Pfam" id="PF00158">
    <property type="entry name" value="Sigma54_activat"/>
    <property type="match status" value="1"/>
</dbReference>
<reference evidence="9 10" key="1">
    <citation type="submission" date="2019-01" db="EMBL/GenBank/DDBJ databases">
        <title>Litorilituus lipolytica sp. nov., isolated from intertidal sand of the Yellow Sea in China.</title>
        <authorList>
            <person name="Liu A."/>
        </authorList>
    </citation>
    <scope>NUCLEOTIDE SEQUENCE [LARGE SCALE GENOMIC DNA]</scope>
    <source>
        <strain evidence="9 10">RZ04</strain>
    </source>
</reference>